<reference evidence="2" key="2">
    <citation type="submission" date="2021-12" db="EMBL/GenBank/DDBJ databases">
        <title>Resequencing data analysis of finger millet.</title>
        <authorList>
            <person name="Hatakeyama M."/>
            <person name="Aluri S."/>
            <person name="Balachadran M.T."/>
            <person name="Sivarajan S.R."/>
            <person name="Poveda L."/>
            <person name="Shimizu-Inatsugi R."/>
            <person name="Schlapbach R."/>
            <person name="Sreeman S.M."/>
            <person name="Shimizu K.K."/>
        </authorList>
    </citation>
    <scope>NUCLEOTIDE SEQUENCE</scope>
</reference>
<dbReference type="PANTHER" id="PTHR31711:SF1">
    <property type="entry name" value="ARGININE AND GLUTAMATE-RICH PROTEIN 1"/>
    <property type="match status" value="1"/>
</dbReference>
<dbReference type="GO" id="GO:0005739">
    <property type="term" value="C:mitochondrion"/>
    <property type="evidence" value="ECO:0007669"/>
    <property type="project" value="TreeGrafter"/>
</dbReference>
<dbReference type="PANTHER" id="PTHR31711">
    <property type="entry name" value="ARGININE AND GLUTAMATE-RICH PROTEIN 1"/>
    <property type="match status" value="1"/>
</dbReference>
<gene>
    <name evidence="2" type="primary">gb26633</name>
    <name evidence="2" type="ORF">PR202_gb26633</name>
</gene>
<dbReference type="GO" id="GO:0045296">
    <property type="term" value="F:cadherin binding"/>
    <property type="evidence" value="ECO:0007669"/>
    <property type="project" value="TreeGrafter"/>
</dbReference>
<dbReference type="EMBL" id="BQKI01000095">
    <property type="protein sequence ID" value="GJN37654.1"/>
    <property type="molecule type" value="Genomic_DNA"/>
</dbReference>
<evidence type="ECO:0000256" key="1">
    <source>
        <dbReference type="SAM" id="Coils"/>
    </source>
</evidence>
<sequence>MLQSNVQHAWLNRVKLHQCPIAYRLKHGVAEGGHVGHLLVYWVISLQEQERREREELDKMLEENRRKVEEAQRKVALEQQQKELERYLELERIQKQREEALRRKKMEEEEERAKQLKLLGRDRY</sequence>
<organism evidence="2 3">
    <name type="scientific">Eleusine coracana subsp. coracana</name>
    <dbReference type="NCBI Taxonomy" id="191504"/>
    <lineage>
        <taxon>Eukaryota</taxon>
        <taxon>Viridiplantae</taxon>
        <taxon>Streptophyta</taxon>
        <taxon>Embryophyta</taxon>
        <taxon>Tracheophyta</taxon>
        <taxon>Spermatophyta</taxon>
        <taxon>Magnoliopsida</taxon>
        <taxon>Liliopsida</taxon>
        <taxon>Poales</taxon>
        <taxon>Poaceae</taxon>
        <taxon>PACMAD clade</taxon>
        <taxon>Chloridoideae</taxon>
        <taxon>Cynodonteae</taxon>
        <taxon>Eleusininae</taxon>
        <taxon>Eleusine</taxon>
    </lineage>
</organism>
<dbReference type="AlphaFoldDB" id="A0AAV5FS02"/>
<dbReference type="GO" id="GO:0005654">
    <property type="term" value="C:nucleoplasm"/>
    <property type="evidence" value="ECO:0007669"/>
    <property type="project" value="TreeGrafter"/>
</dbReference>
<name>A0AAV5FS02_ELECO</name>
<keyword evidence="1" id="KW-0175">Coiled coil</keyword>
<evidence type="ECO:0000313" key="2">
    <source>
        <dbReference type="EMBL" id="GJN37654.1"/>
    </source>
</evidence>
<proteinExistence type="predicted"/>
<protein>
    <submittedName>
        <fullName evidence="2">Uncharacterized protein</fullName>
    </submittedName>
</protein>
<comment type="caution">
    <text evidence="2">The sequence shown here is derived from an EMBL/GenBank/DDBJ whole genome shotgun (WGS) entry which is preliminary data.</text>
</comment>
<dbReference type="InterPro" id="IPR033371">
    <property type="entry name" value="ARGLU1"/>
</dbReference>
<evidence type="ECO:0000313" key="3">
    <source>
        <dbReference type="Proteomes" id="UP001054889"/>
    </source>
</evidence>
<dbReference type="Pfam" id="PF15346">
    <property type="entry name" value="ARGLU"/>
    <property type="match status" value="1"/>
</dbReference>
<reference evidence="2" key="1">
    <citation type="journal article" date="2018" name="DNA Res.">
        <title>Multiple hybrid de novo genome assembly of finger millet, an orphan allotetraploid crop.</title>
        <authorList>
            <person name="Hatakeyama M."/>
            <person name="Aluri S."/>
            <person name="Balachadran M.T."/>
            <person name="Sivarajan S.R."/>
            <person name="Patrignani A."/>
            <person name="Gruter S."/>
            <person name="Poveda L."/>
            <person name="Shimizu-Inatsugi R."/>
            <person name="Baeten J."/>
            <person name="Francoijs K.J."/>
            <person name="Nataraja K.N."/>
            <person name="Reddy Y.A.N."/>
            <person name="Phadnis S."/>
            <person name="Ravikumar R.L."/>
            <person name="Schlapbach R."/>
            <person name="Sreeman S.M."/>
            <person name="Shimizu K.K."/>
        </authorList>
    </citation>
    <scope>NUCLEOTIDE SEQUENCE</scope>
</reference>
<keyword evidence="3" id="KW-1185">Reference proteome</keyword>
<dbReference type="Proteomes" id="UP001054889">
    <property type="component" value="Unassembled WGS sequence"/>
</dbReference>
<feature type="coiled-coil region" evidence="1">
    <location>
        <begin position="43"/>
        <end position="110"/>
    </location>
</feature>
<accession>A0AAV5FS02</accession>